<dbReference type="OrthoDB" id="6160250at2759"/>
<keyword evidence="10" id="KW-0807">Transducer</keyword>
<dbReference type="SMART" id="SM00008">
    <property type="entry name" value="HormR"/>
    <property type="match status" value="1"/>
</dbReference>
<dbReference type="Pfam" id="PF00002">
    <property type="entry name" value="7tm_2"/>
    <property type="match status" value="1"/>
</dbReference>
<keyword evidence="9" id="KW-0325">Glycoprotein</keyword>
<dbReference type="InterPro" id="IPR017983">
    <property type="entry name" value="GPCR_2_secretin-like_CS"/>
</dbReference>
<evidence type="ECO:0000256" key="4">
    <source>
        <dbReference type="ARBA" id="ARBA00022692"/>
    </source>
</evidence>
<dbReference type="PROSITE" id="PS50227">
    <property type="entry name" value="G_PROTEIN_RECEP_F2_3"/>
    <property type="match status" value="1"/>
</dbReference>
<dbReference type="CDD" id="cd15265">
    <property type="entry name" value="7tmB1_PTHR"/>
    <property type="match status" value="1"/>
</dbReference>
<feature type="chain" id="PRO_5035465621" evidence="13">
    <location>
        <begin position="27"/>
        <end position="581"/>
    </location>
</feature>
<feature type="signal peptide" evidence="13">
    <location>
        <begin position="1"/>
        <end position="26"/>
    </location>
</feature>
<keyword evidence="17" id="KW-1185">Reference proteome</keyword>
<evidence type="ECO:0000313" key="17">
    <source>
        <dbReference type="Proteomes" id="UP000838412"/>
    </source>
</evidence>
<keyword evidence="8" id="KW-0675">Receptor</keyword>
<dbReference type="SUPFAM" id="SSF81321">
    <property type="entry name" value="Family A G protein-coupled receptor-like"/>
    <property type="match status" value="1"/>
</dbReference>
<evidence type="ECO:0000256" key="8">
    <source>
        <dbReference type="ARBA" id="ARBA00023170"/>
    </source>
</evidence>
<dbReference type="Proteomes" id="UP000838412">
    <property type="component" value="Chromosome 10"/>
</dbReference>
<evidence type="ECO:0000256" key="6">
    <source>
        <dbReference type="ARBA" id="ARBA00023040"/>
    </source>
</evidence>
<dbReference type="InterPro" id="IPR017981">
    <property type="entry name" value="GPCR_2-like_7TM"/>
</dbReference>
<dbReference type="PRINTS" id="PR00249">
    <property type="entry name" value="GPCRSECRETIN"/>
</dbReference>
<protein>
    <submittedName>
        <fullName evidence="16">PTH1R protein</fullName>
    </submittedName>
</protein>
<feature type="region of interest" description="Disordered" evidence="11">
    <location>
        <begin position="490"/>
        <end position="520"/>
    </location>
</feature>
<dbReference type="PANTHER" id="PTHR45620:SF1">
    <property type="entry name" value="G-PROTEIN COUPLED RECEPTORS FAMILY 2 PROFILE 2 DOMAIN-CONTAINING PROTEIN"/>
    <property type="match status" value="1"/>
</dbReference>
<evidence type="ECO:0000256" key="3">
    <source>
        <dbReference type="ARBA" id="ARBA00022475"/>
    </source>
</evidence>
<name>A0A8J9YQV5_BRALA</name>
<feature type="domain" description="G-protein coupled receptors family 2 profile 2" evidence="15">
    <location>
        <begin position="136"/>
        <end position="451"/>
    </location>
</feature>
<keyword evidence="4 12" id="KW-0812">Transmembrane</keyword>
<keyword evidence="6" id="KW-0297">G-protein coupled receptor</keyword>
<dbReference type="GO" id="GO:0017046">
    <property type="term" value="F:peptide hormone binding"/>
    <property type="evidence" value="ECO:0007669"/>
    <property type="project" value="TreeGrafter"/>
</dbReference>
<dbReference type="GO" id="GO:0007166">
    <property type="term" value="P:cell surface receptor signaling pathway"/>
    <property type="evidence" value="ECO:0007669"/>
    <property type="project" value="InterPro"/>
</dbReference>
<dbReference type="PROSITE" id="PS00650">
    <property type="entry name" value="G_PROTEIN_RECEP_F2_2"/>
    <property type="match status" value="1"/>
</dbReference>
<organism evidence="16 17">
    <name type="scientific">Branchiostoma lanceolatum</name>
    <name type="common">Common lancelet</name>
    <name type="synonym">Amphioxus lanceolatum</name>
    <dbReference type="NCBI Taxonomy" id="7740"/>
    <lineage>
        <taxon>Eukaryota</taxon>
        <taxon>Metazoa</taxon>
        <taxon>Chordata</taxon>
        <taxon>Cephalochordata</taxon>
        <taxon>Leptocardii</taxon>
        <taxon>Amphioxiformes</taxon>
        <taxon>Branchiostomatidae</taxon>
        <taxon>Branchiostoma</taxon>
    </lineage>
</organism>
<evidence type="ECO:0000256" key="9">
    <source>
        <dbReference type="ARBA" id="ARBA00023180"/>
    </source>
</evidence>
<accession>A0A8J9YQV5</accession>
<evidence type="ECO:0000256" key="13">
    <source>
        <dbReference type="SAM" id="SignalP"/>
    </source>
</evidence>
<dbReference type="Pfam" id="PF02793">
    <property type="entry name" value="HRM"/>
    <property type="match status" value="1"/>
</dbReference>
<feature type="transmembrane region" description="Helical" evidence="12">
    <location>
        <begin position="139"/>
        <end position="158"/>
    </location>
</feature>
<keyword evidence="7 12" id="KW-0472">Membrane</keyword>
<keyword evidence="3" id="KW-1003">Cell membrane</keyword>
<comment type="similarity">
    <text evidence="2">Belongs to the G-protein coupled receptor 2 family.</text>
</comment>
<keyword evidence="13" id="KW-0732">Signal</keyword>
<evidence type="ECO:0000256" key="11">
    <source>
        <dbReference type="SAM" id="MobiDB-lite"/>
    </source>
</evidence>
<dbReference type="GO" id="GO:0005886">
    <property type="term" value="C:plasma membrane"/>
    <property type="evidence" value="ECO:0007669"/>
    <property type="project" value="UniProtKB-SubCell"/>
</dbReference>
<evidence type="ECO:0000256" key="1">
    <source>
        <dbReference type="ARBA" id="ARBA00004651"/>
    </source>
</evidence>
<dbReference type="Gene3D" id="4.10.1240.10">
    <property type="entry name" value="GPCR, family 2, extracellular hormone receptor domain"/>
    <property type="match status" value="1"/>
</dbReference>
<dbReference type="GO" id="GO:0008528">
    <property type="term" value="F:G protein-coupled peptide receptor activity"/>
    <property type="evidence" value="ECO:0007669"/>
    <property type="project" value="TreeGrafter"/>
</dbReference>
<evidence type="ECO:0000256" key="5">
    <source>
        <dbReference type="ARBA" id="ARBA00022989"/>
    </source>
</evidence>
<proteinExistence type="inferred from homology"/>
<dbReference type="PROSITE" id="PS50261">
    <property type="entry name" value="G_PROTEIN_RECEP_F2_4"/>
    <property type="match status" value="1"/>
</dbReference>
<feature type="transmembrane region" description="Helical" evidence="12">
    <location>
        <begin position="242"/>
        <end position="267"/>
    </location>
</feature>
<dbReference type="InterPro" id="IPR050332">
    <property type="entry name" value="GPCR_2"/>
</dbReference>
<dbReference type="EMBL" id="OV696695">
    <property type="protein sequence ID" value="CAH1239056.1"/>
    <property type="molecule type" value="Genomic_DNA"/>
</dbReference>
<gene>
    <name evidence="16" type="primary">PTH1R</name>
    <name evidence="16" type="ORF">BLAG_LOCUS3440</name>
</gene>
<evidence type="ECO:0000256" key="2">
    <source>
        <dbReference type="ARBA" id="ARBA00005314"/>
    </source>
</evidence>
<keyword evidence="5 12" id="KW-1133">Transmembrane helix</keyword>
<dbReference type="GO" id="GO:0007188">
    <property type="term" value="P:adenylate cyclase-modulating G protein-coupled receptor signaling pathway"/>
    <property type="evidence" value="ECO:0007669"/>
    <property type="project" value="TreeGrafter"/>
</dbReference>
<dbReference type="PROSITE" id="PS00649">
    <property type="entry name" value="G_PROTEIN_RECEP_F2_1"/>
    <property type="match status" value="1"/>
</dbReference>
<evidence type="ECO:0000256" key="12">
    <source>
        <dbReference type="SAM" id="Phobius"/>
    </source>
</evidence>
<evidence type="ECO:0000259" key="14">
    <source>
        <dbReference type="PROSITE" id="PS50227"/>
    </source>
</evidence>
<feature type="transmembrane region" description="Helical" evidence="12">
    <location>
        <begin position="429"/>
        <end position="450"/>
    </location>
</feature>
<feature type="compositionally biased region" description="Polar residues" evidence="11">
    <location>
        <begin position="490"/>
        <end position="519"/>
    </location>
</feature>
<evidence type="ECO:0000259" key="15">
    <source>
        <dbReference type="PROSITE" id="PS50261"/>
    </source>
</evidence>
<dbReference type="InterPro" id="IPR036445">
    <property type="entry name" value="GPCR_2_extracell_dom_sf"/>
</dbReference>
<dbReference type="AlphaFoldDB" id="A0A8J9YQV5"/>
<evidence type="ECO:0000313" key="16">
    <source>
        <dbReference type="EMBL" id="CAH1239056.1"/>
    </source>
</evidence>
<dbReference type="PANTHER" id="PTHR45620">
    <property type="entry name" value="PDF RECEPTOR-LIKE PROTEIN-RELATED"/>
    <property type="match status" value="1"/>
</dbReference>
<dbReference type="SUPFAM" id="SSF111418">
    <property type="entry name" value="Hormone receptor domain"/>
    <property type="match status" value="1"/>
</dbReference>
<feature type="transmembrane region" description="Helical" evidence="12">
    <location>
        <begin position="170"/>
        <end position="188"/>
    </location>
</feature>
<comment type="subcellular location">
    <subcellularLocation>
        <location evidence="1">Cell membrane</location>
        <topology evidence="1">Multi-pass membrane protein</topology>
    </subcellularLocation>
</comment>
<feature type="domain" description="G-protein coupled receptors family 2 profile 1" evidence="14">
    <location>
        <begin position="41"/>
        <end position="122"/>
    </location>
</feature>
<evidence type="ECO:0000256" key="7">
    <source>
        <dbReference type="ARBA" id="ARBA00023136"/>
    </source>
</evidence>
<dbReference type="Gene3D" id="1.20.1070.10">
    <property type="entry name" value="Rhodopsin 7-helix transmembrane proteins"/>
    <property type="match status" value="1"/>
</dbReference>
<feature type="transmembrane region" description="Helical" evidence="12">
    <location>
        <begin position="279"/>
        <end position="299"/>
    </location>
</feature>
<reference evidence="16" key="1">
    <citation type="submission" date="2022-01" db="EMBL/GenBank/DDBJ databases">
        <authorList>
            <person name="Braso-Vives M."/>
        </authorList>
    </citation>
    <scope>NUCLEOTIDE SEQUENCE</scope>
</reference>
<dbReference type="InterPro" id="IPR001879">
    <property type="entry name" value="GPCR_2_extracellular_dom"/>
</dbReference>
<feature type="transmembrane region" description="Helical" evidence="12">
    <location>
        <begin position="399"/>
        <end position="417"/>
    </location>
</feature>
<evidence type="ECO:0000256" key="10">
    <source>
        <dbReference type="ARBA" id="ARBA00023224"/>
    </source>
</evidence>
<dbReference type="InterPro" id="IPR000832">
    <property type="entry name" value="GPCR_2_secretin-like"/>
</dbReference>
<feature type="transmembrane region" description="Helical" evidence="12">
    <location>
        <begin position="319"/>
        <end position="340"/>
    </location>
</feature>
<sequence>MGTAGCLVGWVFLIAVFLSFNKGGDAAVADIGDEIMAAERQCKAQMSVSSPPNHNGTYCPQEWDGAFCWPYGTPGVRVSAPCPAFFRSRGHAYRHCERSGKWRINRATNKTFLNHTECTEIPNDEPLIPRHVIDNVTNIYTIGYSISLVSLFIAFIILARFKRLHCTRNYVHMHLFVSYMLRAFFILLRDAVLYSQDTNNSTTVPRNTVRHYGYANTCKHVAVRGRLNSSRLRLDPTVGCKLLYTCFMYFMATNYFWILVEGLYLHNLIFVSVFSERKFFYGFIAIGWVFPLTFVVPWVVVRATMEDTGCWDTDTVYKWIYKAPIVLSIVVNFLLFLNILRVLVKKLRMPADVANQNRRKCCSCCFPRPAQQDSGADNRYGGRRNSVQLQMPMKLAKSTMVLIPLFGVHYIVFVGMPDDTKGLAQEIRLYFELFFSSFQGFFVSILYCFLNGEVRAEFKRKWERWKLARNFNSRGGNMSRSPLSHTAVTSMDYSHSPSVNSIRNGTPPSSHSLPRNGSPWNGRLNHHKEDCLRVPDIAMQKLASFSDDVSSQQIDDERDKCSENAALVRKTSTASEMESNV</sequence>